<protein>
    <submittedName>
        <fullName evidence="2">Uncharacterized protein</fullName>
    </submittedName>
</protein>
<gene>
    <name evidence="2" type="ORF">SDC9_69927</name>
</gene>
<dbReference type="AlphaFoldDB" id="A0A644YBE7"/>
<organism evidence="2">
    <name type="scientific">bioreactor metagenome</name>
    <dbReference type="NCBI Taxonomy" id="1076179"/>
    <lineage>
        <taxon>unclassified sequences</taxon>
        <taxon>metagenomes</taxon>
        <taxon>ecological metagenomes</taxon>
    </lineage>
</organism>
<reference evidence="2" key="1">
    <citation type="submission" date="2019-08" db="EMBL/GenBank/DDBJ databases">
        <authorList>
            <person name="Kucharzyk K."/>
            <person name="Murdoch R.W."/>
            <person name="Higgins S."/>
            <person name="Loffler F."/>
        </authorList>
    </citation>
    <scope>NUCLEOTIDE SEQUENCE</scope>
</reference>
<keyword evidence="1" id="KW-0472">Membrane</keyword>
<keyword evidence="1" id="KW-1133">Transmembrane helix</keyword>
<sequence length="94" mass="10563">MNLIVLAVDIWIHFFRGLVSFATDFRCVNIIILVVFILSAHDKIFSSFTNAVAHVSSRSIHFLTHFFGFGILVILYCDHINIGLIDIIQPLSSG</sequence>
<evidence type="ECO:0000256" key="1">
    <source>
        <dbReference type="SAM" id="Phobius"/>
    </source>
</evidence>
<accession>A0A644YBE7</accession>
<feature type="transmembrane region" description="Helical" evidence="1">
    <location>
        <begin position="21"/>
        <end position="40"/>
    </location>
</feature>
<feature type="transmembrane region" description="Helical" evidence="1">
    <location>
        <begin position="60"/>
        <end position="77"/>
    </location>
</feature>
<comment type="caution">
    <text evidence="2">The sequence shown here is derived from an EMBL/GenBank/DDBJ whole genome shotgun (WGS) entry which is preliminary data.</text>
</comment>
<evidence type="ECO:0000313" key="2">
    <source>
        <dbReference type="EMBL" id="MPM23454.1"/>
    </source>
</evidence>
<keyword evidence="1" id="KW-0812">Transmembrane</keyword>
<name>A0A644YBE7_9ZZZZ</name>
<dbReference type="EMBL" id="VSSQ01004036">
    <property type="protein sequence ID" value="MPM23454.1"/>
    <property type="molecule type" value="Genomic_DNA"/>
</dbReference>
<proteinExistence type="predicted"/>